<comment type="similarity">
    <text evidence="2">Belongs to the MGMT family.</text>
</comment>
<gene>
    <name evidence="13" type="ORF">BU26DRAFT_150324</name>
</gene>
<dbReference type="InterPro" id="IPR014048">
    <property type="entry name" value="MethylDNA_cys_MeTrfase_DNA-bd"/>
</dbReference>
<keyword evidence="14" id="KW-1185">Reference proteome</keyword>
<dbReference type="PANTHER" id="PTHR10815">
    <property type="entry name" value="METHYLATED-DNA--PROTEIN-CYSTEINE METHYLTRANSFERASE"/>
    <property type="match status" value="1"/>
</dbReference>
<evidence type="ECO:0000256" key="6">
    <source>
        <dbReference type="ARBA" id="ARBA00022679"/>
    </source>
</evidence>
<comment type="catalytic activity">
    <reaction evidence="11">
        <text>a 6-O-methyl-2'-deoxyguanosine in DNA + L-cysteinyl-[protein] = S-methyl-L-cysteinyl-[protein] + a 2'-deoxyguanosine in DNA</text>
        <dbReference type="Rhea" id="RHEA:24000"/>
        <dbReference type="Rhea" id="RHEA-COMP:10131"/>
        <dbReference type="Rhea" id="RHEA-COMP:10132"/>
        <dbReference type="Rhea" id="RHEA-COMP:11367"/>
        <dbReference type="Rhea" id="RHEA-COMP:11368"/>
        <dbReference type="ChEBI" id="CHEBI:29950"/>
        <dbReference type="ChEBI" id="CHEBI:82612"/>
        <dbReference type="ChEBI" id="CHEBI:85445"/>
        <dbReference type="ChEBI" id="CHEBI:85448"/>
        <dbReference type="EC" id="2.1.1.63"/>
    </reaction>
</comment>
<dbReference type="GO" id="GO:0032259">
    <property type="term" value="P:methylation"/>
    <property type="evidence" value="ECO:0007669"/>
    <property type="project" value="UniProtKB-KW"/>
</dbReference>
<feature type="domain" description="Methylated-DNA-[protein]-cysteine S-methyltransferase DNA binding" evidence="12">
    <location>
        <begin position="13"/>
        <end position="100"/>
    </location>
</feature>
<dbReference type="CDD" id="cd06445">
    <property type="entry name" value="ATase"/>
    <property type="match status" value="1"/>
</dbReference>
<dbReference type="PROSITE" id="PS00374">
    <property type="entry name" value="MGMT"/>
    <property type="match status" value="1"/>
</dbReference>
<dbReference type="RefSeq" id="XP_033690064.1">
    <property type="nucleotide sequence ID" value="XM_033819974.1"/>
</dbReference>
<evidence type="ECO:0000256" key="10">
    <source>
        <dbReference type="ARBA" id="ARBA00031621"/>
    </source>
</evidence>
<dbReference type="GO" id="GO:0003908">
    <property type="term" value="F:methylated-DNA-[protein]-cysteine S-methyltransferase activity"/>
    <property type="evidence" value="ECO:0007669"/>
    <property type="project" value="UniProtKB-EC"/>
</dbReference>
<dbReference type="EC" id="2.1.1.63" evidence="3"/>
<evidence type="ECO:0000256" key="2">
    <source>
        <dbReference type="ARBA" id="ARBA00008711"/>
    </source>
</evidence>
<sequence length="124" mass="13641">MQSKTLQAGKVTDFQTRVYTLLQQIPEGKVSTYAALAKALNSSPRAVGGALRNNPFAPEVPCHRVLASTGFIGGFKGDWEKVPSGINQEEKRRLLGEEGVLFDANGYLKDKARWWDGFEVEGKV</sequence>
<dbReference type="InterPro" id="IPR036217">
    <property type="entry name" value="MethylDNA_cys_MeTrfase_DNAb"/>
</dbReference>
<dbReference type="GO" id="GO:0006281">
    <property type="term" value="P:DNA repair"/>
    <property type="evidence" value="ECO:0007669"/>
    <property type="project" value="UniProtKB-KW"/>
</dbReference>
<evidence type="ECO:0000313" key="13">
    <source>
        <dbReference type="EMBL" id="KAF2255060.1"/>
    </source>
</evidence>
<dbReference type="Pfam" id="PF01035">
    <property type="entry name" value="DNA_binding_1"/>
    <property type="match status" value="1"/>
</dbReference>
<accession>A0A6A6IZP6</accession>
<dbReference type="OrthoDB" id="1907495at2759"/>
<dbReference type="PANTHER" id="PTHR10815:SF13">
    <property type="entry name" value="METHYLATED-DNA--PROTEIN-CYSTEINE METHYLTRANSFERASE"/>
    <property type="match status" value="1"/>
</dbReference>
<name>A0A6A6IZP6_9PLEO</name>
<keyword evidence="8" id="KW-0234">DNA repair</keyword>
<evidence type="ECO:0000256" key="11">
    <source>
        <dbReference type="ARBA" id="ARBA00049348"/>
    </source>
</evidence>
<evidence type="ECO:0000256" key="3">
    <source>
        <dbReference type="ARBA" id="ARBA00011918"/>
    </source>
</evidence>
<dbReference type="Proteomes" id="UP000800094">
    <property type="component" value="Unassembled WGS sequence"/>
</dbReference>
<evidence type="ECO:0000256" key="7">
    <source>
        <dbReference type="ARBA" id="ARBA00022763"/>
    </source>
</evidence>
<dbReference type="Gene3D" id="1.10.10.10">
    <property type="entry name" value="Winged helix-like DNA-binding domain superfamily/Winged helix DNA-binding domain"/>
    <property type="match status" value="1"/>
</dbReference>
<comment type="catalytic activity">
    <reaction evidence="1">
        <text>a 4-O-methyl-thymidine in DNA + L-cysteinyl-[protein] = a thymidine in DNA + S-methyl-L-cysteinyl-[protein]</text>
        <dbReference type="Rhea" id="RHEA:53428"/>
        <dbReference type="Rhea" id="RHEA-COMP:10131"/>
        <dbReference type="Rhea" id="RHEA-COMP:10132"/>
        <dbReference type="Rhea" id="RHEA-COMP:13555"/>
        <dbReference type="Rhea" id="RHEA-COMP:13556"/>
        <dbReference type="ChEBI" id="CHEBI:29950"/>
        <dbReference type="ChEBI" id="CHEBI:82612"/>
        <dbReference type="ChEBI" id="CHEBI:137386"/>
        <dbReference type="ChEBI" id="CHEBI:137387"/>
        <dbReference type="EC" id="2.1.1.63"/>
    </reaction>
</comment>
<dbReference type="EMBL" id="ML987190">
    <property type="protein sequence ID" value="KAF2255060.1"/>
    <property type="molecule type" value="Genomic_DNA"/>
</dbReference>
<evidence type="ECO:0000313" key="14">
    <source>
        <dbReference type="Proteomes" id="UP000800094"/>
    </source>
</evidence>
<dbReference type="GeneID" id="54573304"/>
<keyword evidence="6 13" id="KW-0808">Transferase</keyword>
<reference evidence="13" key="1">
    <citation type="journal article" date="2020" name="Stud. Mycol.">
        <title>101 Dothideomycetes genomes: a test case for predicting lifestyles and emergence of pathogens.</title>
        <authorList>
            <person name="Haridas S."/>
            <person name="Albert R."/>
            <person name="Binder M."/>
            <person name="Bloem J."/>
            <person name="Labutti K."/>
            <person name="Salamov A."/>
            <person name="Andreopoulos B."/>
            <person name="Baker S."/>
            <person name="Barry K."/>
            <person name="Bills G."/>
            <person name="Bluhm B."/>
            <person name="Cannon C."/>
            <person name="Castanera R."/>
            <person name="Culley D."/>
            <person name="Daum C."/>
            <person name="Ezra D."/>
            <person name="Gonzalez J."/>
            <person name="Henrissat B."/>
            <person name="Kuo A."/>
            <person name="Liang C."/>
            <person name="Lipzen A."/>
            <person name="Lutzoni F."/>
            <person name="Magnuson J."/>
            <person name="Mondo S."/>
            <person name="Nolan M."/>
            <person name="Ohm R."/>
            <person name="Pangilinan J."/>
            <person name="Park H.-J."/>
            <person name="Ramirez L."/>
            <person name="Alfaro M."/>
            <person name="Sun H."/>
            <person name="Tritt A."/>
            <person name="Yoshinaga Y."/>
            <person name="Zwiers L.-H."/>
            <person name="Turgeon B."/>
            <person name="Goodwin S."/>
            <person name="Spatafora J."/>
            <person name="Crous P."/>
            <person name="Grigoriev I."/>
        </authorList>
    </citation>
    <scope>NUCLEOTIDE SEQUENCE</scope>
    <source>
        <strain evidence="13">CBS 122368</strain>
    </source>
</reference>
<keyword evidence="7" id="KW-0227">DNA damage</keyword>
<dbReference type="AlphaFoldDB" id="A0A6A6IZP6"/>
<proteinExistence type="inferred from homology"/>
<dbReference type="InterPro" id="IPR001497">
    <property type="entry name" value="MethylDNA_cys_MeTrfase_AS"/>
</dbReference>
<dbReference type="InterPro" id="IPR036388">
    <property type="entry name" value="WH-like_DNA-bd_sf"/>
</dbReference>
<keyword evidence="5 13" id="KW-0489">Methyltransferase</keyword>
<evidence type="ECO:0000256" key="5">
    <source>
        <dbReference type="ARBA" id="ARBA00022603"/>
    </source>
</evidence>
<evidence type="ECO:0000256" key="9">
    <source>
        <dbReference type="ARBA" id="ARBA00030795"/>
    </source>
</evidence>
<dbReference type="SUPFAM" id="SSF46767">
    <property type="entry name" value="Methylated DNA-protein cysteine methyltransferase, C-terminal domain"/>
    <property type="match status" value="1"/>
</dbReference>
<evidence type="ECO:0000256" key="8">
    <source>
        <dbReference type="ARBA" id="ARBA00023204"/>
    </source>
</evidence>
<protein>
    <recommendedName>
        <fullName evidence="4">Methylated-DNA--protein-cysteine methyltransferase</fullName>
        <ecNumber evidence="3">2.1.1.63</ecNumber>
    </recommendedName>
    <alternativeName>
        <fullName evidence="9">6-O-methylguanine-DNA methyltransferase</fullName>
    </alternativeName>
    <alternativeName>
        <fullName evidence="10">O-6-methylguanine-DNA-alkyltransferase</fullName>
    </alternativeName>
</protein>
<evidence type="ECO:0000256" key="1">
    <source>
        <dbReference type="ARBA" id="ARBA00001286"/>
    </source>
</evidence>
<dbReference type="NCBIfam" id="TIGR00589">
    <property type="entry name" value="ogt"/>
    <property type="match status" value="1"/>
</dbReference>
<evidence type="ECO:0000259" key="12">
    <source>
        <dbReference type="Pfam" id="PF01035"/>
    </source>
</evidence>
<evidence type="ECO:0000256" key="4">
    <source>
        <dbReference type="ARBA" id="ARBA00015377"/>
    </source>
</evidence>
<organism evidence="13 14">
    <name type="scientific">Trematosphaeria pertusa</name>
    <dbReference type="NCBI Taxonomy" id="390896"/>
    <lineage>
        <taxon>Eukaryota</taxon>
        <taxon>Fungi</taxon>
        <taxon>Dikarya</taxon>
        <taxon>Ascomycota</taxon>
        <taxon>Pezizomycotina</taxon>
        <taxon>Dothideomycetes</taxon>
        <taxon>Pleosporomycetidae</taxon>
        <taxon>Pleosporales</taxon>
        <taxon>Massarineae</taxon>
        <taxon>Trematosphaeriaceae</taxon>
        <taxon>Trematosphaeria</taxon>
    </lineage>
</organism>